<gene>
    <name evidence="2" type="ORF">IAA48_08845</name>
</gene>
<feature type="transmembrane region" description="Helical" evidence="1">
    <location>
        <begin position="71"/>
        <end position="90"/>
    </location>
</feature>
<evidence type="ECO:0000256" key="1">
    <source>
        <dbReference type="SAM" id="Phobius"/>
    </source>
</evidence>
<organism evidence="2 3">
    <name type="scientific">Candidatus Eubacterium faecipullorum</name>
    <dbReference type="NCBI Taxonomy" id="2838571"/>
    <lineage>
        <taxon>Bacteria</taxon>
        <taxon>Bacillati</taxon>
        <taxon>Bacillota</taxon>
        <taxon>Clostridia</taxon>
        <taxon>Eubacteriales</taxon>
        <taxon>Eubacteriaceae</taxon>
        <taxon>Eubacterium</taxon>
    </lineage>
</organism>
<dbReference type="InterPro" id="IPR024078">
    <property type="entry name" value="LmbE-like_dom_sf"/>
</dbReference>
<feature type="transmembrane region" description="Helical" evidence="1">
    <location>
        <begin position="96"/>
        <end position="120"/>
    </location>
</feature>
<dbReference type="GO" id="GO:0016811">
    <property type="term" value="F:hydrolase activity, acting on carbon-nitrogen (but not peptide) bonds, in linear amides"/>
    <property type="evidence" value="ECO:0007669"/>
    <property type="project" value="TreeGrafter"/>
</dbReference>
<keyword evidence="1" id="KW-0472">Membrane</keyword>
<evidence type="ECO:0000313" key="2">
    <source>
        <dbReference type="EMBL" id="HIW86586.1"/>
    </source>
</evidence>
<dbReference type="PANTHER" id="PTHR12993:SF11">
    <property type="entry name" value="N-ACETYLGLUCOSAMINYL-PHOSPHATIDYLINOSITOL DE-N-ACETYLASE"/>
    <property type="match status" value="1"/>
</dbReference>
<dbReference type="InterPro" id="IPR003737">
    <property type="entry name" value="GlcNAc_PI_deacetylase-related"/>
</dbReference>
<accession>A0A9D1RE54</accession>
<protein>
    <submittedName>
        <fullName evidence="2">PIG-L family deacetylase</fullName>
    </submittedName>
</protein>
<keyword evidence="1" id="KW-1133">Transmembrane helix</keyword>
<dbReference type="EMBL" id="DXGE01000035">
    <property type="protein sequence ID" value="HIW86586.1"/>
    <property type="molecule type" value="Genomic_DNA"/>
</dbReference>
<reference evidence="2" key="1">
    <citation type="journal article" date="2021" name="PeerJ">
        <title>Extensive microbial diversity within the chicken gut microbiome revealed by metagenomics and culture.</title>
        <authorList>
            <person name="Gilroy R."/>
            <person name="Ravi A."/>
            <person name="Getino M."/>
            <person name="Pursley I."/>
            <person name="Horton D.L."/>
            <person name="Alikhan N.F."/>
            <person name="Baker D."/>
            <person name="Gharbi K."/>
            <person name="Hall N."/>
            <person name="Watson M."/>
            <person name="Adriaenssens E.M."/>
            <person name="Foster-Nyarko E."/>
            <person name="Jarju S."/>
            <person name="Secka A."/>
            <person name="Antonio M."/>
            <person name="Oren A."/>
            <person name="Chaudhuri R.R."/>
            <person name="La Ragione R."/>
            <person name="Hildebrand F."/>
            <person name="Pallen M.J."/>
        </authorList>
    </citation>
    <scope>NUCLEOTIDE SEQUENCE</scope>
    <source>
        <strain evidence="2">421</strain>
    </source>
</reference>
<keyword evidence="1" id="KW-0812">Transmembrane</keyword>
<name>A0A9D1RE54_9FIRM</name>
<proteinExistence type="predicted"/>
<comment type="caution">
    <text evidence="2">The sequence shown here is derived from an EMBL/GenBank/DDBJ whole genome shotgun (WGS) entry which is preliminary data.</text>
</comment>
<dbReference type="Proteomes" id="UP000824205">
    <property type="component" value="Unassembled WGS sequence"/>
</dbReference>
<feature type="transmembrane region" description="Helical" evidence="1">
    <location>
        <begin position="44"/>
        <end position="64"/>
    </location>
</feature>
<dbReference type="AlphaFoldDB" id="A0A9D1RE54"/>
<sequence>MINVDWKKIKPYEKASFALPVILVQLLVLLFSAVIAFVNPLLYMPLKVLTAVFVFVAVAFNIHIESRMLQIYMLLGVLDISMLAAVLMPFPTGLTVFFFAVSLLAVLVSAGIAVFAGVFFKKDTLYDFPETDRKNIFSGKNVMFFAPHEDDEINLYGGVIEQYVKHGSEVRIVFSTNGDFYRLGKLRIKEALAVAKRYSIPPENILFLGFSDSITDSSGKHIYNAAGEEVLRSAAGYTETYGTAGKAPFSHCAFTRDNYLQSFINVIEKYMPDTIYCCDYDGHADHRALSLFFEEALGDILKRDAQYAPLVFKGFAYSTAWDGAADYYSLNALSTRLKEPSISMRETNTYIWDKRVRFPVAKESLSRVMQNASGYRAMQEYSSQTATDHANGTLNSDKVFWLRRTDSVLYNAKVSATSGNPARLADFKLVDSEDIKNDPGLPLKGVWRADENDDKRIVAFKLPAAQKICSIALYESPRAGSHILNAQLMLGAVSYNTGELNEGGATVFEFPGVSTDTIGIKIKSCTGDCELLKVEAFTAPESNRAEFIKAQNANGDFCYDYITGKSGREAFTVYTFPPQEDFAFTAESSDEGVVCSVEDGVIKVYCPEGECAVITVRSKNDPKICDYFTVRNPDERERYILSFKQENEQNMWSFPMQWDYYRGLVRRLGVYAPAKKNKK</sequence>
<dbReference type="SUPFAM" id="SSF102588">
    <property type="entry name" value="LmbE-like"/>
    <property type="match status" value="1"/>
</dbReference>
<dbReference type="Gene3D" id="3.40.50.10320">
    <property type="entry name" value="LmbE-like"/>
    <property type="match status" value="1"/>
</dbReference>
<dbReference type="PANTHER" id="PTHR12993">
    <property type="entry name" value="N-ACETYLGLUCOSAMINYL-PHOSPHATIDYLINOSITOL DE-N-ACETYLASE-RELATED"/>
    <property type="match status" value="1"/>
</dbReference>
<reference evidence="2" key="2">
    <citation type="submission" date="2021-04" db="EMBL/GenBank/DDBJ databases">
        <authorList>
            <person name="Gilroy R."/>
        </authorList>
    </citation>
    <scope>NUCLEOTIDE SEQUENCE</scope>
    <source>
        <strain evidence="2">421</strain>
    </source>
</reference>
<feature type="transmembrane region" description="Helical" evidence="1">
    <location>
        <begin position="17"/>
        <end position="38"/>
    </location>
</feature>
<dbReference type="Pfam" id="PF02585">
    <property type="entry name" value="PIG-L"/>
    <property type="match status" value="1"/>
</dbReference>
<evidence type="ECO:0000313" key="3">
    <source>
        <dbReference type="Proteomes" id="UP000824205"/>
    </source>
</evidence>